<gene>
    <name evidence="2" type="ORF">HH215_06380</name>
</gene>
<name>A0A7Z2VGX6_9BACL</name>
<dbReference type="AlphaFoldDB" id="A0A7Z2VGX6"/>
<dbReference type="Gene3D" id="2.60.40.1260">
    <property type="entry name" value="Lamin Tail domain"/>
    <property type="match status" value="1"/>
</dbReference>
<reference evidence="2 3" key="1">
    <citation type="submission" date="2020-04" db="EMBL/GenBank/DDBJ databases">
        <title>Genome sequencing of novel species.</title>
        <authorList>
            <person name="Heo J."/>
            <person name="Kim S.-J."/>
            <person name="Kim J.-S."/>
            <person name="Hong S.-B."/>
            <person name="Kwon S.-W."/>
        </authorList>
    </citation>
    <scope>NUCLEOTIDE SEQUENCE [LARGE SCALE GENOMIC DNA]</scope>
    <source>
        <strain evidence="2 3">MFER-1</strain>
    </source>
</reference>
<organism evidence="2 3">
    <name type="scientific">Cohnella herbarum</name>
    <dbReference type="NCBI Taxonomy" id="2728023"/>
    <lineage>
        <taxon>Bacteria</taxon>
        <taxon>Bacillati</taxon>
        <taxon>Bacillota</taxon>
        <taxon>Bacilli</taxon>
        <taxon>Bacillales</taxon>
        <taxon>Paenibacillaceae</taxon>
        <taxon>Cohnella</taxon>
    </lineage>
</organism>
<evidence type="ECO:0000313" key="2">
    <source>
        <dbReference type="EMBL" id="QJD82842.1"/>
    </source>
</evidence>
<feature type="domain" description="LTD" evidence="1">
    <location>
        <begin position="196"/>
        <end position="322"/>
    </location>
</feature>
<dbReference type="EMBL" id="CP051680">
    <property type="protein sequence ID" value="QJD82842.1"/>
    <property type="molecule type" value="Genomic_DNA"/>
</dbReference>
<sequence length="495" mass="54568">MLGFAELHKKLGLIGTVATLTITLAACTPENANQEKYEDRAPLASVAVLEDEMRSEKPVERLNPSDRAPVLEKRELKWNVISSNDALNPCPCMYESMPIIGDLSVAPASLIGNHATVAFEEIEFGSFGEAKLYVVARDRYVGDTNKDENYEGFTYEAWLVALGDKIDIEGTRFASAVTVTGQSSMRDAYDKGKQLSKYAVLSEGNGDDILHSQSNKEDGVALISVDFTKQTAVLENQSDRDVDLTGWGLDGTNKREGYVFSEGTLLKAGGKLTIIAGLTERMSPRQGVILWDNNRFPWRYDGDQAVLRNADEEVVSHVERPNLTEPVIIGVYKNMPITEKITSNPDVTSAIIAIRTAGGTSMDKLRINEVDQAKASNGRTIWMLKLRPEGQNEGAFVDVRIDPDNGELLMVSGIGEAENQALDYEDAGALEKLANDQLRLLLGDAHAEYKLIDFVEKHGYAEMTVARGNQDIYLLVYSETEGFKSVARPWLYGLQ</sequence>
<dbReference type="Pfam" id="PF00932">
    <property type="entry name" value="LTD"/>
    <property type="match status" value="1"/>
</dbReference>
<dbReference type="InterPro" id="IPR036415">
    <property type="entry name" value="Lamin_tail_dom_sf"/>
</dbReference>
<dbReference type="SUPFAM" id="SSF74853">
    <property type="entry name" value="Lamin A/C globular tail domain"/>
    <property type="match status" value="1"/>
</dbReference>
<accession>A0A7Z2VGX6</accession>
<protein>
    <submittedName>
        <fullName evidence="2">Lamin tail domain-containing protein</fullName>
    </submittedName>
</protein>
<dbReference type="RefSeq" id="WP_169279138.1">
    <property type="nucleotide sequence ID" value="NZ_CP051680.1"/>
</dbReference>
<evidence type="ECO:0000313" key="3">
    <source>
        <dbReference type="Proteomes" id="UP000502248"/>
    </source>
</evidence>
<dbReference type="InterPro" id="IPR001322">
    <property type="entry name" value="Lamin_tail_dom"/>
</dbReference>
<evidence type="ECO:0000259" key="1">
    <source>
        <dbReference type="PROSITE" id="PS51841"/>
    </source>
</evidence>
<dbReference type="PROSITE" id="PS51841">
    <property type="entry name" value="LTD"/>
    <property type="match status" value="1"/>
</dbReference>
<keyword evidence="3" id="KW-1185">Reference proteome</keyword>
<proteinExistence type="predicted"/>
<dbReference type="KEGG" id="cheb:HH215_06380"/>
<dbReference type="Proteomes" id="UP000502248">
    <property type="component" value="Chromosome"/>
</dbReference>